<dbReference type="EMBL" id="JAASRM010000001">
    <property type="protein sequence ID" value="NIK90001.1"/>
    <property type="molecule type" value="Genomic_DNA"/>
</dbReference>
<dbReference type="Pfam" id="PF13489">
    <property type="entry name" value="Methyltransf_23"/>
    <property type="match status" value="1"/>
</dbReference>
<dbReference type="GO" id="GO:0010420">
    <property type="term" value="F:polyprenyldihydroxybenzoate methyltransferase activity"/>
    <property type="evidence" value="ECO:0007669"/>
    <property type="project" value="InterPro"/>
</dbReference>
<organism evidence="6 7">
    <name type="scientific">Rhizomicrobium palustre</name>
    <dbReference type="NCBI Taxonomy" id="189966"/>
    <lineage>
        <taxon>Bacteria</taxon>
        <taxon>Pseudomonadati</taxon>
        <taxon>Pseudomonadota</taxon>
        <taxon>Alphaproteobacteria</taxon>
        <taxon>Micropepsales</taxon>
        <taxon>Micropepsaceae</taxon>
        <taxon>Rhizomicrobium</taxon>
    </lineage>
</organism>
<dbReference type="InterPro" id="IPR029063">
    <property type="entry name" value="SAM-dependent_MTases_sf"/>
</dbReference>
<dbReference type="GO" id="GO:0061542">
    <property type="term" value="F:3-demethylubiquinol 3-O-methyltransferase activity"/>
    <property type="evidence" value="ECO:0007669"/>
    <property type="project" value="UniProtKB-UniRule"/>
</dbReference>
<evidence type="ECO:0000256" key="3">
    <source>
        <dbReference type="ARBA" id="ARBA00022688"/>
    </source>
</evidence>
<dbReference type="EC" id="2.1.1.222" evidence="5"/>
<dbReference type="CDD" id="cd02440">
    <property type="entry name" value="AdoMet_MTases"/>
    <property type="match status" value="1"/>
</dbReference>
<feature type="binding site" evidence="5">
    <location>
        <position position="140"/>
    </location>
    <ligand>
        <name>S-adenosyl-L-methionine</name>
        <dbReference type="ChEBI" id="CHEBI:59789"/>
    </ligand>
</feature>
<evidence type="ECO:0000256" key="1">
    <source>
        <dbReference type="ARBA" id="ARBA00022603"/>
    </source>
</evidence>
<feature type="binding site" evidence="5">
    <location>
        <position position="47"/>
    </location>
    <ligand>
        <name>S-adenosyl-L-methionine</name>
        <dbReference type="ChEBI" id="CHEBI:59789"/>
    </ligand>
</feature>
<feature type="binding site" evidence="5">
    <location>
        <position position="76"/>
    </location>
    <ligand>
        <name>S-adenosyl-L-methionine</name>
        <dbReference type="ChEBI" id="CHEBI:59789"/>
    </ligand>
</feature>
<name>A0A846N450_9PROT</name>
<comment type="function">
    <text evidence="5">O-methyltransferase that catalyzes the 2 O-methylation steps in the ubiquinone biosynthetic pathway.</text>
</comment>
<comment type="catalytic activity">
    <reaction evidence="5">
        <text>a 3-demethylubiquinol + S-adenosyl-L-methionine = a ubiquinol + S-adenosyl-L-homocysteine + H(+)</text>
        <dbReference type="Rhea" id="RHEA:44380"/>
        <dbReference type="Rhea" id="RHEA-COMP:9566"/>
        <dbReference type="Rhea" id="RHEA-COMP:10914"/>
        <dbReference type="ChEBI" id="CHEBI:15378"/>
        <dbReference type="ChEBI" id="CHEBI:17976"/>
        <dbReference type="ChEBI" id="CHEBI:57856"/>
        <dbReference type="ChEBI" id="CHEBI:59789"/>
        <dbReference type="ChEBI" id="CHEBI:84422"/>
        <dbReference type="EC" id="2.1.1.64"/>
    </reaction>
</comment>
<evidence type="ECO:0000313" key="6">
    <source>
        <dbReference type="EMBL" id="NIK90001.1"/>
    </source>
</evidence>
<protein>
    <recommendedName>
        <fullName evidence="5">Ubiquinone biosynthesis O-methyltransferase</fullName>
    </recommendedName>
    <alternativeName>
        <fullName evidence="5">2-polyprenyl-6-hydroxyphenol methylase</fullName>
        <ecNumber evidence="5">2.1.1.222</ecNumber>
    </alternativeName>
    <alternativeName>
        <fullName evidence="5">3-demethylubiquinone 3-O-methyltransferase</fullName>
        <ecNumber evidence="5">2.1.1.64</ecNumber>
    </alternativeName>
</protein>
<evidence type="ECO:0000256" key="4">
    <source>
        <dbReference type="ARBA" id="ARBA00022691"/>
    </source>
</evidence>
<dbReference type="EC" id="2.1.1.64" evidence="5"/>
<comment type="similarity">
    <text evidence="5">Belongs to the methyltransferase superfamily. UbiG/COQ3 family.</text>
</comment>
<evidence type="ECO:0000256" key="5">
    <source>
        <dbReference type="HAMAP-Rule" id="MF_00472"/>
    </source>
</evidence>
<keyword evidence="6" id="KW-0830">Ubiquinone</keyword>
<dbReference type="SUPFAM" id="SSF53335">
    <property type="entry name" value="S-adenosyl-L-methionine-dependent methyltransferases"/>
    <property type="match status" value="1"/>
</dbReference>
<comment type="catalytic activity">
    <reaction evidence="5">
        <text>a 3-(all-trans-polyprenyl)benzene-1,2-diol + S-adenosyl-L-methionine = a 2-methoxy-6-(all-trans-polyprenyl)phenol + S-adenosyl-L-homocysteine + H(+)</text>
        <dbReference type="Rhea" id="RHEA:31411"/>
        <dbReference type="Rhea" id="RHEA-COMP:9550"/>
        <dbReference type="Rhea" id="RHEA-COMP:9551"/>
        <dbReference type="ChEBI" id="CHEBI:15378"/>
        <dbReference type="ChEBI" id="CHEBI:57856"/>
        <dbReference type="ChEBI" id="CHEBI:59789"/>
        <dbReference type="ChEBI" id="CHEBI:62729"/>
        <dbReference type="ChEBI" id="CHEBI:62731"/>
        <dbReference type="EC" id="2.1.1.222"/>
    </reaction>
</comment>
<dbReference type="NCBIfam" id="TIGR01983">
    <property type="entry name" value="UbiG"/>
    <property type="match status" value="1"/>
</dbReference>
<keyword evidence="7" id="KW-1185">Reference proteome</keyword>
<dbReference type="Gene3D" id="3.40.50.150">
    <property type="entry name" value="Vaccinia Virus protein VP39"/>
    <property type="match status" value="1"/>
</dbReference>
<dbReference type="GO" id="GO:0032259">
    <property type="term" value="P:methylation"/>
    <property type="evidence" value="ECO:0007669"/>
    <property type="project" value="UniProtKB-KW"/>
</dbReference>
<sequence length="252" mass="27247">MTESADPSAPARPSVDPAEIAKFSAMAAEWWDPTGKFAPLHKFNPVRLSFIRDTAAAHFGKSGLVPFEGLRLLDIGCGGGLLSEPMTRLGFAVTAVDASVKNIKTAMTHATAQGLSIDYRHGSAESLVESGEQFDVVLNMEVVEHVADLSLYLAACAKLVKPGGIMFVATLNKTLKSLALAKIGAEYILRWLPPGTHDWSRFIEPKTLKALLTENGLSVTTTQGVSFDPLNWSWRLSSDTDVNYMVVAEQAR</sequence>
<gene>
    <name evidence="5" type="primary">ubiG</name>
    <name evidence="6" type="ORF">FHS83_003319</name>
</gene>
<evidence type="ECO:0000256" key="2">
    <source>
        <dbReference type="ARBA" id="ARBA00022679"/>
    </source>
</evidence>
<reference evidence="6 7" key="1">
    <citation type="submission" date="2020-03" db="EMBL/GenBank/DDBJ databases">
        <title>Genomic Encyclopedia of Type Strains, Phase IV (KMG-IV): sequencing the most valuable type-strain genomes for metagenomic binning, comparative biology and taxonomic classification.</title>
        <authorList>
            <person name="Goeker M."/>
        </authorList>
    </citation>
    <scope>NUCLEOTIDE SEQUENCE [LARGE SCALE GENOMIC DNA]</scope>
    <source>
        <strain evidence="6 7">DSM 19867</strain>
    </source>
</reference>
<keyword evidence="1 5" id="KW-0489">Methyltransferase</keyword>
<dbReference type="GO" id="GO:0102208">
    <property type="term" value="F:2-polyprenyl-6-hydroxyphenol methylase activity"/>
    <property type="evidence" value="ECO:0007669"/>
    <property type="project" value="UniProtKB-EC"/>
</dbReference>
<proteinExistence type="inferred from homology"/>
<dbReference type="AlphaFoldDB" id="A0A846N450"/>
<comment type="caution">
    <text evidence="6">The sequence shown here is derived from an EMBL/GenBank/DDBJ whole genome shotgun (WGS) entry which is preliminary data.</text>
</comment>
<feature type="binding site" evidence="5">
    <location>
        <position position="97"/>
    </location>
    <ligand>
        <name>S-adenosyl-L-methionine</name>
        <dbReference type="ChEBI" id="CHEBI:59789"/>
    </ligand>
</feature>
<comment type="pathway">
    <text evidence="5">Cofactor biosynthesis; ubiquinone biosynthesis.</text>
</comment>
<dbReference type="InterPro" id="IPR010233">
    <property type="entry name" value="UbiG_MeTrfase"/>
</dbReference>
<accession>A0A846N450</accession>
<dbReference type="Proteomes" id="UP000570514">
    <property type="component" value="Unassembled WGS sequence"/>
</dbReference>
<dbReference type="HAMAP" id="MF_00472">
    <property type="entry name" value="UbiG"/>
    <property type="match status" value="1"/>
</dbReference>
<dbReference type="RefSeq" id="WP_167084174.1">
    <property type="nucleotide sequence ID" value="NZ_BAAADC010000001.1"/>
</dbReference>
<dbReference type="PANTHER" id="PTHR43464:SF19">
    <property type="entry name" value="UBIQUINONE BIOSYNTHESIS O-METHYLTRANSFERASE, MITOCHONDRIAL"/>
    <property type="match status" value="1"/>
</dbReference>
<keyword evidence="3 5" id="KW-0831">Ubiquinone biosynthesis</keyword>
<evidence type="ECO:0000313" key="7">
    <source>
        <dbReference type="Proteomes" id="UP000570514"/>
    </source>
</evidence>
<keyword evidence="4 5" id="KW-0949">S-adenosyl-L-methionine</keyword>
<dbReference type="UniPathway" id="UPA00232"/>
<keyword evidence="2 5" id="KW-0808">Transferase</keyword>
<dbReference type="PANTHER" id="PTHR43464">
    <property type="entry name" value="METHYLTRANSFERASE"/>
    <property type="match status" value="1"/>
</dbReference>